<organism evidence="3 4">
    <name type="scientific">Helicovermis profundi</name>
    <dbReference type="NCBI Taxonomy" id="3065157"/>
    <lineage>
        <taxon>Bacteria</taxon>
        <taxon>Bacillati</taxon>
        <taxon>Bacillota</taxon>
        <taxon>Clostridia</taxon>
        <taxon>Helicovermis</taxon>
    </lineage>
</organism>
<dbReference type="InterPro" id="IPR027396">
    <property type="entry name" value="DsrEFH-like"/>
</dbReference>
<reference evidence="3 4" key="1">
    <citation type="submission" date="2023-08" db="EMBL/GenBank/DDBJ databases">
        <title>Helicovermis profunda gen. nov., sp. nov., a novel mesophilic, fermentative bacterium within the Bacillota from a deep-sea hydrothermal vent chimney.</title>
        <authorList>
            <person name="Miyazaki U."/>
            <person name="Mizutani D."/>
            <person name="Hashimoto Y."/>
            <person name="Tame A."/>
            <person name="Sawayama S."/>
            <person name="Miyazaki J."/>
            <person name="Takai K."/>
            <person name="Nakagawa S."/>
        </authorList>
    </citation>
    <scope>NUCLEOTIDE SEQUENCE [LARGE SCALE GENOMIC DNA]</scope>
    <source>
        <strain evidence="3 4">S502</strain>
    </source>
</reference>
<comment type="similarity">
    <text evidence="1">Belongs to the sulfur carrier protein TusA family.</text>
</comment>
<dbReference type="KEGG" id="hprf:HLPR_27480"/>
<dbReference type="PANTHER" id="PTHR33279">
    <property type="entry name" value="SULFUR CARRIER PROTEIN YEDF-RELATED"/>
    <property type="match status" value="1"/>
</dbReference>
<dbReference type="CDD" id="cd03421">
    <property type="entry name" value="SirA_like_N"/>
    <property type="match status" value="1"/>
</dbReference>
<feature type="domain" description="UPF0033" evidence="2">
    <location>
        <begin position="5"/>
        <end position="29"/>
    </location>
</feature>
<gene>
    <name evidence="3" type="primary">yedF</name>
    <name evidence="3" type="ORF">HLPR_27480</name>
</gene>
<dbReference type="Gene3D" id="3.30.110.40">
    <property type="entry name" value="TusA-like domain"/>
    <property type="match status" value="1"/>
</dbReference>
<dbReference type="SUPFAM" id="SSF64307">
    <property type="entry name" value="SirA-like"/>
    <property type="match status" value="1"/>
</dbReference>
<dbReference type="PANTHER" id="PTHR33279:SF6">
    <property type="entry name" value="SULFUR CARRIER PROTEIN YEDF-RELATED"/>
    <property type="match status" value="1"/>
</dbReference>
<protein>
    <submittedName>
        <fullName evidence="3">Sulfurtransferase-like selenium metabolism protein YedF</fullName>
    </submittedName>
</protein>
<sequence>MIVEIDARGLDCPKPVINTKKAIEQITEGSVITIVDNEAAKENVSKLAKKLKYEYSVKAEGDLYYISINKGESLGFEEMGDPKENISESVIYVSSDKMGSGDDTLGEILIKGYFYTLTELKPYPKAILFVNSGVNLTIDSSPVLEYIRILESYGVEVLSCGTCLDFYNITSRLSVGGISNMYSIAEHMNNAKNTIKL</sequence>
<dbReference type="RefSeq" id="WP_338536003.1">
    <property type="nucleotide sequence ID" value="NZ_AP028654.1"/>
</dbReference>
<dbReference type="SUPFAM" id="SSF75169">
    <property type="entry name" value="DsrEFH-like"/>
    <property type="match status" value="1"/>
</dbReference>
<name>A0AAU9EE75_9FIRM</name>
<keyword evidence="4" id="KW-1185">Reference proteome</keyword>
<dbReference type="InterPro" id="IPR003787">
    <property type="entry name" value="Sulphur_relay_DsrE/F-like"/>
</dbReference>
<evidence type="ECO:0000313" key="4">
    <source>
        <dbReference type="Proteomes" id="UP001321786"/>
    </source>
</evidence>
<dbReference type="AlphaFoldDB" id="A0AAU9EE75"/>
<dbReference type="EMBL" id="AP028654">
    <property type="protein sequence ID" value="BEP30417.1"/>
    <property type="molecule type" value="Genomic_DNA"/>
</dbReference>
<dbReference type="Proteomes" id="UP001321786">
    <property type="component" value="Chromosome"/>
</dbReference>
<evidence type="ECO:0000313" key="3">
    <source>
        <dbReference type="EMBL" id="BEP30417.1"/>
    </source>
</evidence>
<evidence type="ECO:0000259" key="2">
    <source>
        <dbReference type="PROSITE" id="PS01148"/>
    </source>
</evidence>
<dbReference type="Pfam" id="PF01206">
    <property type="entry name" value="TusA"/>
    <property type="match status" value="1"/>
</dbReference>
<dbReference type="NCBIfam" id="TIGR03527">
    <property type="entry name" value="selenium_YedF"/>
    <property type="match status" value="1"/>
</dbReference>
<dbReference type="InterPro" id="IPR019870">
    <property type="entry name" value="Se_metab_YedF"/>
</dbReference>
<proteinExistence type="inferred from homology"/>
<dbReference type="InterPro" id="IPR001455">
    <property type="entry name" value="TusA-like"/>
</dbReference>
<dbReference type="Pfam" id="PF02635">
    <property type="entry name" value="DsrE"/>
    <property type="match status" value="1"/>
</dbReference>
<dbReference type="InterPro" id="IPR036868">
    <property type="entry name" value="TusA-like_sf"/>
</dbReference>
<accession>A0AAU9EE75</accession>
<evidence type="ECO:0000256" key="1">
    <source>
        <dbReference type="ARBA" id="ARBA00008984"/>
    </source>
</evidence>
<dbReference type="PROSITE" id="PS01148">
    <property type="entry name" value="UPF0033"/>
    <property type="match status" value="1"/>
</dbReference>